<accession>X1INY9</accession>
<sequence>MINFTNKKNSDNEEDEFYNKLKEKKRSFEIKRLPKEKLDEIEKSVGGLKLTEDDLKHIENTKKKKEEE</sequence>
<protein>
    <submittedName>
        <fullName evidence="1">Uncharacterized protein</fullName>
    </submittedName>
</protein>
<gene>
    <name evidence="1" type="ORF">S03H2_66854</name>
</gene>
<dbReference type="EMBL" id="BARU01043700">
    <property type="protein sequence ID" value="GAH84156.1"/>
    <property type="molecule type" value="Genomic_DNA"/>
</dbReference>
<proteinExistence type="predicted"/>
<name>X1INY9_9ZZZZ</name>
<evidence type="ECO:0000313" key="1">
    <source>
        <dbReference type="EMBL" id="GAH84156.1"/>
    </source>
</evidence>
<dbReference type="AlphaFoldDB" id="X1INY9"/>
<organism evidence="1">
    <name type="scientific">marine sediment metagenome</name>
    <dbReference type="NCBI Taxonomy" id="412755"/>
    <lineage>
        <taxon>unclassified sequences</taxon>
        <taxon>metagenomes</taxon>
        <taxon>ecological metagenomes</taxon>
    </lineage>
</organism>
<comment type="caution">
    <text evidence="1">The sequence shown here is derived from an EMBL/GenBank/DDBJ whole genome shotgun (WGS) entry which is preliminary data.</text>
</comment>
<reference evidence="1" key="1">
    <citation type="journal article" date="2014" name="Front. Microbiol.">
        <title>High frequency of phylogenetically diverse reductive dehalogenase-homologous genes in deep subseafloor sedimentary metagenomes.</title>
        <authorList>
            <person name="Kawai M."/>
            <person name="Futagami T."/>
            <person name="Toyoda A."/>
            <person name="Takaki Y."/>
            <person name="Nishi S."/>
            <person name="Hori S."/>
            <person name="Arai W."/>
            <person name="Tsubouchi T."/>
            <person name="Morono Y."/>
            <person name="Uchiyama I."/>
            <person name="Ito T."/>
            <person name="Fujiyama A."/>
            <person name="Inagaki F."/>
            <person name="Takami H."/>
        </authorList>
    </citation>
    <scope>NUCLEOTIDE SEQUENCE</scope>
    <source>
        <strain evidence="1">Expedition CK06-06</strain>
    </source>
</reference>